<name>A0ABW1FB34_9ACTN</name>
<keyword evidence="2" id="KW-0812">Transmembrane</keyword>
<gene>
    <name evidence="3" type="ORF">ACFP0N_38750</name>
</gene>
<protein>
    <submittedName>
        <fullName evidence="3">Uncharacterized protein</fullName>
    </submittedName>
</protein>
<proteinExistence type="predicted"/>
<feature type="transmembrane region" description="Helical" evidence="2">
    <location>
        <begin position="321"/>
        <end position="342"/>
    </location>
</feature>
<feature type="compositionally biased region" description="Basic and acidic residues" evidence="1">
    <location>
        <begin position="1"/>
        <end position="15"/>
    </location>
</feature>
<feature type="region of interest" description="Disordered" evidence="1">
    <location>
        <begin position="154"/>
        <end position="222"/>
    </location>
</feature>
<organism evidence="3 4">
    <name type="scientific">Kitasatospora aburaviensis</name>
    <dbReference type="NCBI Taxonomy" id="67265"/>
    <lineage>
        <taxon>Bacteria</taxon>
        <taxon>Bacillati</taxon>
        <taxon>Actinomycetota</taxon>
        <taxon>Actinomycetes</taxon>
        <taxon>Kitasatosporales</taxon>
        <taxon>Streptomycetaceae</taxon>
        <taxon>Kitasatospora</taxon>
    </lineage>
</organism>
<dbReference type="Proteomes" id="UP001596067">
    <property type="component" value="Unassembled WGS sequence"/>
</dbReference>
<evidence type="ECO:0000313" key="3">
    <source>
        <dbReference type="EMBL" id="MFC5890908.1"/>
    </source>
</evidence>
<accession>A0ABW1FB34</accession>
<evidence type="ECO:0000256" key="1">
    <source>
        <dbReference type="SAM" id="MobiDB-lite"/>
    </source>
</evidence>
<feature type="compositionally biased region" description="Low complexity" evidence="1">
    <location>
        <begin position="154"/>
        <end position="170"/>
    </location>
</feature>
<feature type="region of interest" description="Disordered" evidence="1">
    <location>
        <begin position="1"/>
        <end position="23"/>
    </location>
</feature>
<feature type="region of interest" description="Disordered" evidence="1">
    <location>
        <begin position="379"/>
        <end position="404"/>
    </location>
</feature>
<feature type="transmembrane region" description="Helical" evidence="2">
    <location>
        <begin position="261"/>
        <end position="284"/>
    </location>
</feature>
<feature type="transmembrane region" description="Helical" evidence="2">
    <location>
        <begin position="88"/>
        <end position="108"/>
    </location>
</feature>
<feature type="transmembrane region" description="Helical" evidence="2">
    <location>
        <begin position="354"/>
        <end position="373"/>
    </location>
</feature>
<keyword evidence="2" id="KW-0472">Membrane</keyword>
<reference evidence="4" key="1">
    <citation type="journal article" date="2019" name="Int. J. Syst. Evol. Microbiol.">
        <title>The Global Catalogue of Microorganisms (GCM) 10K type strain sequencing project: providing services to taxonomists for standard genome sequencing and annotation.</title>
        <authorList>
            <consortium name="The Broad Institute Genomics Platform"/>
            <consortium name="The Broad Institute Genome Sequencing Center for Infectious Disease"/>
            <person name="Wu L."/>
            <person name="Ma J."/>
        </authorList>
    </citation>
    <scope>NUCLEOTIDE SEQUENCE [LARGE SCALE GENOMIC DNA]</scope>
    <source>
        <strain evidence="4">CGMCC 4.1469</strain>
    </source>
</reference>
<keyword evidence="2" id="KW-1133">Transmembrane helix</keyword>
<sequence length="404" mass="43180">MRLRGRSEEADREAQDAPEPPVGELVRSIREHPSRLPETLAVFAVRHRGPRAARRVAALRAAHPDAAPDELVALAVERGHRVSTSEGAFVGGPFLWLVPFAFCTALLAQGQLLLELAALAGRDPADRARIPELLVLQGVYPDVETAERALAAEPGAGAADGPGPAAGPAAEPAPEPGPGTGAEPGAEPGDERPTGGPAPGDRPAAGPAREPAAASEAAPAEPGTGRWRSFWYLIWRMARLLGLTSEGADPPPSRWHTAGEWVLVGVVLMIGMVAPLVWLPYMAYSYSRATGRVAATGVSYYFGGHATGWLEPGRSRTDPGLVAATFQALLSVLVPVGTVLFLLATDIRLAESRWPVLAIALVVVSGVVGGLWYRSHRPRSRRRRDRRRRDRQRRDRGRNGPERT</sequence>
<dbReference type="EMBL" id="JBHSOD010000102">
    <property type="protein sequence ID" value="MFC5890908.1"/>
    <property type="molecule type" value="Genomic_DNA"/>
</dbReference>
<feature type="compositionally biased region" description="Low complexity" evidence="1">
    <location>
        <begin position="199"/>
        <end position="222"/>
    </location>
</feature>
<evidence type="ECO:0000256" key="2">
    <source>
        <dbReference type="SAM" id="Phobius"/>
    </source>
</evidence>
<dbReference type="RefSeq" id="WP_313767166.1">
    <property type="nucleotide sequence ID" value="NZ_BAAAVH010000031.1"/>
</dbReference>
<comment type="caution">
    <text evidence="3">The sequence shown here is derived from an EMBL/GenBank/DDBJ whole genome shotgun (WGS) entry which is preliminary data.</text>
</comment>
<evidence type="ECO:0000313" key="4">
    <source>
        <dbReference type="Proteomes" id="UP001596067"/>
    </source>
</evidence>
<keyword evidence="4" id="KW-1185">Reference proteome</keyword>
<feature type="compositionally biased region" description="Basic residues" evidence="1">
    <location>
        <begin position="379"/>
        <end position="396"/>
    </location>
</feature>